<dbReference type="InterPro" id="IPR055933">
    <property type="entry name" value="DUF7511"/>
</dbReference>
<reference evidence="3 4" key="1">
    <citation type="journal article" date="2014" name="PLoS Genet.">
        <title>Phylogenetically driven sequencing of extremely halophilic archaea reveals strategies for static and dynamic osmo-response.</title>
        <authorList>
            <person name="Becker E.A."/>
            <person name="Seitzer P.M."/>
            <person name="Tritt A."/>
            <person name="Larsen D."/>
            <person name="Krusor M."/>
            <person name="Yao A.I."/>
            <person name="Wu D."/>
            <person name="Madern D."/>
            <person name="Eisen J.A."/>
            <person name="Darling A.E."/>
            <person name="Facciotti M.T."/>
        </authorList>
    </citation>
    <scope>NUCLEOTIDE SEQUENCE [LARGE SCALE GENOMIC DNA]</scope>
    <source>
        <strain evidence="3 4">100A6</strain>
    </source>
</reference>
<dbReference type="PATRIC" id="fig|1132509.6.peg.2"/>
<sequence>MGLARTTPGDDRPGPPSVPGSRSELSAVVETTEDGRRSCTIYPTDATGVDRMSQWITANGDSFVELGAAE</sequence>
<feature type="domain" description="DUF7511" evidence="2">
    <location>
        <begin position="24"/>
        <end position="68"/>
    </location>
</feature>
<dbReference type="EMBL" id="AOMB01000001">
    <property type="protein sequence ID" value="EMA42265.1"/>
    <property type="molecule type" value="Genomic_DNA"/>
</dbReference>
<accession>M0MCY3</accession>
<dbReference type="OrthoDB" id="186853at2157"/>
<name>M0MCY3_9EURY</name>
<evidence type="ECO:0000313" key="4">
    <source>
        <dbReference type="Proteomes" id="UP000011566"/>
    </source>
</evidence>
<comment type="caution">
    <text evidence="3">The sequence shown here is derived from an EMBL/GenBank/DDBJ whole genome shotgun (WGS) entry which is preliminary data.</text>
</comment>
<keyword evidence="4" id="KW-1185">Reference proteome</keyword>
<dbReference type="Proteomes" id="UP000011566">
    <property type="component" value="Unassembled WGS sequence"/>
</dbReference>
<organism evidence="3 4">
    <name type="scientific">Halococcus hamelinensis 100A6</name>
    <dbReference type="NCBI Taxonomy" id="1132509"/>
    <lineage>
        <taxon>Archaea</taxon>
        <taxon>Methanobacteriati</taxon>
        <taxon>Methanobacteriota</taxon>
        <taxon>Stenosarchaea group</taxon>
        <taxon>Halobacteria</taxon>
        <taxon>Halobacteriales</taxon>
        <taxon>Halococcaceae</taxon>
        <taxon>Halococcus</taxon>
    </lineage>
</organism>
<feature type="region of interest" description="Disordered" evidence="1">
    <location>
        <begin position="1"/>
        <end position="42"/>
    </location>
</feature>
<proteinExistence type="predicted"/>
<evidence type="ECO:0000259" key="2">
    <source>
        <dbReference type="Pfam" id="PF24351"/>
    </source>
</evidence>
<protein>
    <recommendedName>
        <fullName evidence="2">DUF7511 domain-containing protein</fullName>
    </recommendedName>
</protein>
<dbReference type="Pfam" id="PF24351">
    <property type="entry name" value="DUF7511"/>
    <property type="match status" value="1"/>
</dbReference>
<gene>
    <name evidence="3" type="ORF">C447_00010</name>
</gene>
<evidence type="ECO:0000256" key="1">
    <source>
        <dbReference type="SAM" id="MobiDB-lite"/>
    </source>
</evidence>
<evidence type="ECO:0000313" key="3">
    <source>
        <dbReference type="EMBL" id="EMA42265.1"/>
    </source>
</evidence>
<dbReference type="AlphaFoldDB" id="M0MCY3"/>